<name>A0A6J7GMH7_9ZZZZ</name>
<dbReference type="EMBL" id="CAEZSF010000147">
    <property type="protein sequence ID" value="CAB4547108.1"/>
    <property type="molecule type" value="Genomic_DNA"/>
</dbReference>
<accession>A0A6J7GMH7</accession>
<sequence>MQLRDCWLVNRTQFKARHELCKRSDRTRLHIFKQRRGSAVAAEHWVNIAVANHGVDHANQAKFLAILWREDPSYSVGVQFGNLVRGNHAASAAVDTHMRRAFLGKTVNQVLEILDVTALIGANCDSLHILLDGSGHKFINGAVMTQMDHLGALRLQNATHDVDRHVMAIKQARCGDKTNWVHGQM</sequence>
<dbReference type="EMBL" id="CAFBMG010000117">
    <property type="protein sequence ID" value="CAB4909637.1"/>
    <property type="molecule type" value="Genomic_DNA"/>
</dbReference>
<gene>
    <name evidence="1" type="ORF">UFOPK1358_01377</name>
    <name evidence="2" type="ORF">UFOPK3519_01326</name>
</gene>
<proteinExistence type="predicted"/>
<organism evidence="2">
    <name type="scientific">freshwater metagenome</name>
    <dbReference type="NCBI Taxonomy" id="449393"/>
    <lineage>
        <taxon>unclassified sequences</taxon>
        <taxon>metagenomes</taxon>
        <taxon>ecological metagenomes</taxon>
    </lineage>
</organism>
<dbReference type="AlphaFoldDB" id="A0A6J7GMH7"/>
<evidence type="ECO:0000313" key="2">
    <source>
        <dbReference type="EMBL" id="CAB4909637.1"/>
    </source>
</evidence>
<evidence type="ECO:0000313" key="1">
    <source>
        <dbReference type="EMBL" id="CAB4547108.1"/>
    </source>
</evidence>
<reference evidence="2" key="1">
    <citation type="submission" date="2020-05" db="EMBL/GenBank/DDBJ databases">
        <authorList>
            <person name="Chiriac C."/>
            <person name="Salcher M."/>
            <person name="Ghai R."/>
            <person name="Kavagutti S V."/>
        </authorList>
    </citation>
    <scope>NUCLEOTIDE SEQUENCE</scope>
</reference>
<protein>
    <submittedName>
        <fullName evidence="2">Unannotated protein</fullName>
    </submittedName>
</protein>